<keyword evidence="3" id="KW-1185">Reference proteome</keyword>
<reference evidence="2 3" key="1">
    <citation type="submission" date="2007-01" db="EMBL/GenBank/DDBJ databases">
        <authorList>
            <person name="Haygood M."/>
            <person name="Podell S."/>
            <person name="Anderson C."/>
            <person name="Hopkinson B."/>
            <person name="Roe K."/>
            <person name="Barbeau K."/>
            <person name="Gaasterland T."/>
            <person name="Ferriera S."/>
            <person name="Johnson J."/>
            <person name="Kravitz S."/>
            <person name="Beeson K."/>
            <person name="Sutton G."/>
            <person name="Rogers Y.-H."/>
            <person name="Friedman R."/>
            <person name="Frazier M."/>
            <person name="Venter J.C."/>
        </authorList>
    </citation>
    <scope>NUCLEOTIDE SEQUENCE [LARGE SCALE GENOMIC DNA]</scope>
    <source>
        <strain evidence="2 3">ATCC 23134</strain>
    </source>
</reference>
<comment type="caution">
    <text evidence="2">The sequence shown here is derived from an EMBL/GenBank/DDBJ whole genome shotgun (WGS) entry which is preliminary data.</text>
</comment>
<dbReference type="EMBL" id="AAWS01000002">
    <property type="protein sequence ID" value="EAY31507.1"/>
    <property type="molecule type" value="Genomic_DNA"/>
</dbReference>
<feature type="region of interest" description="Disordered" evidence="1">
    <location>
        <begin position="1"/>
        <end position="25"/>
    </location>
</feature>
<gene>
    <name evidence="2" type="ORF">M23134_05013</name>
</gene>
<feature type="compositionally biased region" description="Polar residues" evidence="1">
    <location>
        <begin position="9"/>
        <end position="18"/>
    </location>
</feature>
<evidence type="ECO:0000313" key="3">
    <source>
        <dbReference type="Proteomes" id="UP000004095"/>
    </source>
</evidence>
<protein>
    <submittedName>
        <fullName evidence="2">Uncharacterized protein</fullName>
    </submittedName>
</protein>
<accession>A1ZCW8</accession>
<dbReference type="AlphaFoldDB" id="A1ZCW8"/>
<evidence type="ECO:0000313" key="2">
    <source>
        <dbReference type="EMBL" id="EAY31507.1"/>
    </source>
</evidence>
<name>A1ZCW8_MICM2</name>
<sequence length="39" mass="4436">MPKHPIKQFLNSSMTDNRASGELNKVNQQTTLTKITAEY</sequence>
<proteinExistence type="predicted"/>
<organism evidence="2 3">
    <name type="scientific">Microscilla marina ATCC 23134</name>
    <dbReference type="NCBI Taxonomy" id="313606"/>
    <lineage>
        <taxon>Bacteria</taxon>
        <taxon>Pseudomonadati</taxon>
        <taxon>Bacteroidota</taxon>
        <taxon>Cytophagia</taxon>
        <taxon>Cytophagales</taxon>
        <taxon>Microscillaceae</taxon>
        <taxon>Microscilla</taxon>
    </lineage>
</organism>
<evidence type="ECO:0000256" key="1">
    <source>
        <dbReference type="SAM" id="MobiDB-lite"/>
    </source>
</evidence>
<dbReference type="Proteomes" id="UP000004095">
    <property type="component" value="Unassembled WGS sequence"/>
</dbReference>